<dbReference type="EMBL" id="AMGV01000009">
    <property type="protein sequence ID" value="KEF54704.1"/>
    <property type="molecule type" value="Genomic_DNA"/>
</dbReference>
<dbReference type="Pfam" id="PF08510">
    <property type="entry name" value="PIG-P"/>
    <property type="match status" value="1"/>
</dbReference>
<feature type="compositionally biased region" description="Low complexity" evidence="5">
    <location>
        <begin position="430"/>
        <end position="440"/>
    </location>
</feature>
<keyword evidence="2 6" id="KW-0812">Transmembrane</keyword>
<feature type="compositionally biased region" description="Acidic residues" evidence="5">
    <location>
        <begin position="102"/>
        <end position="120"/>
    </location>
</feature>
<feature type="compositionally biased region" description="Acidic residues" evidence="5">
    <location>
        <begin position="133"/>
        <end position="146"/>
    </location>
</feature>
<proteinExistence type="predicted"/>
<evidence type="ECO:0000256" key="5">
    <source>
        <dbReference type="SAM" id="MobiDB-lite"/>
    </source>
</evidence>
<comment type="subcellular location">
    <subcellularLocation>
        <location evidence="1">Membrane</location>
        <topology evidence="1">Multi-pass membrane protein</topology>
    </subcellularLocation>
</comment>
<evidence type="ECO:0000256" key="3">
    <source>
        <dbReference type="ARBA" id="ARBA00022989"/>
    </source>
</evidence>
<feature type="region of interest" description="Disordered" evidence="5">
    <location>
        <begin position="412"/>
        <end position="518"/>
    </location>
</feature>
<evidence type="ECO:0000313" key="8">
    <source>
        <dbReference type="EMBL" id="KEF54704.1"/>
    </source>
</evidence>
<dbReference type="RefSeq" id="XP_013257294.1">
    <property type="nucleotide sequence ID" value="XM_013401840.1"/>
</dbReference>
<evidence type="ECO:0000256" key="1">
    <source>
        <dbReference type="ARBA" id="ARBA00004141"/>
    </source>
</evidence>
<dbReference type="STRING" id="1182545.A0A072P3K2"/>
<dbReference type="GO" id="GO:0005783">
    <property type="term" value="C:endoplasmic reticulum"/>
    <property type="evidence" value="ECO:0007669"/>
    <property type="project" value="TreeGrafter"/>
</dbReference>
<dbReference type="VEuPathDB" id="FungiDB:A1O9_09146"/>
<feature type="compositionally biased region" description="Pro residues" evidence="5">
    <location>
        <begin position="1"/>
        <end position="11"/>
    </location>
</feature>
<dbReference type="GO" id="GO:0006506">
    <property type="term" value="P:GPI anchor biosynthetic process"/>
    <property type="evidence" value="ECO:0007669"/>
    <property type="project" value="TreeGrafter"/>
</dbReference>
<keyword evidence="9" id="KW-1185">Reference proteome</keyword>
<dbReference type="HOGENOM" id="CLU_038387_0_0_1"/>
<feature type="transmembrane region" description="Helical" evidence="6">
    <location>
        <begin position="300"/>
        <end position="319"/>
    </location>
</feature>
<keyword evidence="3 6" id="KW-1133">Transmembrane helix</keyword>
<feature type="region of interest" description="Disordered" evidence="5">
    <location>
        <begin position="1"/>
        <end position="290"/>
    </location>
</feature>
<name>A0A072P3K2_9EURO</name>
<evidence type="ECO:0000313" key="9">
    <source>
        <dbReference type="Proteomes" id="UP000027920"/>
    </source>
</evidence>
<feature type="compositionally biased region" description="Low complexity" evidence="5">
    <location>
        <begin position="448"/>
        <end position="461"/>
    </location>
</feature>
<feature type="compositionally biased region" description="Low complexity" evidence="5">
    <location>
        <begin position="472"/>
        <end position="490"/>
    </location>
</feature>
<accession>A0A072P3K2</accession>
<evidence type="ECO:0000256" key="2">
    <source>
        <dbReference type="ARBA" id="ARBA00022692"/>
    </source>
</evidence>
<evidence type="ECO:0000256" key="6">
    <source>
        <dbReference type="SAM" id="Phobius"/>
    </source>
</evidence>
<feature type="compositionally biased region" description="Basic and acidic residues" evidence="5">
    <location>
        <begin position="90"/>
        <end position="101"/>
    </location>
</feature>
<feature type="domain" description="PIG-P" evidence="7">
    <location>
        <begin position="297"/>
        <end position="403"/>
    </location>
</feature>
<dbReference type="PANTHER" id="PTHR46346">
    <property type="entry name" value="PHOSPHATIDYLINOSITOL N-ACETYLGLUCOSAMINYLTRANSFERASE SUBUNIT P"/>
    <property type="match status" value="1"/>
</dbReference>
<evidence type="ECO:0000259" key="7">
    <source>
        <dbReference type="Pfam" id="PF08510"/>
    </source>
</evidence>
<feature type="compositionally biased region" description="Low complexity" evidence="5">
    <location>
        <begin position="240"/>
        <end position="265"/>
    </location>
</feature>
<dbReference type="Proteomes" id="UP000027920">
    <property type="component" value="Unassembled WGS sequence"/>
</dbReference>
<comment type="caution">
    <text evidence="8">The sequence shown here is derived from an EMBL/GenBank/DDBJ whole genome shotgun (WGS) entry which is preliminary data.</text>
</comment>
<protein>
    <recommendedName>
        <fullName evidence="7">PIG-P domain-containing protein</fullName>
    </recommendedName>
</protein>
<feature type="compositionally biased region" description="Polar residues" evidence="5">
    <location>
        <begin position="195"/>
        <end position="215"/>
    </location>
</feature>
<organism evidence="8 9">
    <name type="scientific">Exophiala aquamarina CBS 119918</name>
    <dbReference type="NCBI Taxonomy" id="1182545"/>
    <lineage>
        <taxon>Eukaryota</taxon>
        <taxon>Fungi</taxon>
        <taxon>Dikarya</taxon>
        <taxon>Ascomycota</taxon>
        <taxon>Pezizomycotina</taxon>
        <taxon>Eurotiomycetes</taxon>
        <taxon>Chaetothyriomycetidae</taxon>
        <taxon>Chaetothyriales</taxon>
        <taxon>Herpotrichiellaceae</taxon>
        <taxon>Exophiala</taxon>
    </lineage>
</organism>
<dbReference type="InterPro" id="IPR052263">
    <property type="entry name" value="GPI_Anchor_Biosynth"/>
</dbReference>
<dbReference type="GO" id="GO:0016020">
    <property type="term" value="C:membrane"/>
    <property type="evidence" value="ECO:0007669"/>
    <property type="project" value="UniProtKB-SubCell"/>
</dbReference>
<dbReference type="InterPro" id="IPR013717">
    <property type="entry name" value="PIG-P"/>
</dbReference>
<gene>
    <name evidence="8" type="ORF">A1O9_09146</name>
</gene>
<dbReference type="OrthoDB" id="690928at2759"/>
<feature type="compositionally biased region" description="Basic and acidic residues" evidence="5">
    <location>
        <begin position="147"/>
        <end position="156"/>
    </location>
</feature>
<sequence length="559" mass="61377">MPPQSRGPSPEPPKRTFAKSNSLPPTLRPYLENLPSPTALIPGDQRTPTGPRMNVPDRDGATPTPTPTPTPQKRPRSTTAFQLGSDEREDNEHQMDQHSEGELVENEDDVSGVTLTDDDFESHYSRQDTSASESEDGSEEDEDEDSQDKQPQDGHDISQNGAARPGGVVPSSSDRPDFLSRVRSLPARPLPHQSHGYSPSHLQSNGLHTSQSTISLPPVPPPLYPPFYNRPPTPLPPSPSLTSLLRPPSLLNRSTTSTRPTTPDSSDVETPNDTEAAVAHSARRAHPLPPTSPKVPTYEYYGFVLYLASSLAFLIYILWSYLPSPFLHALGVTYYPNRWWSLAIPAWIVMLLVFIYVALLSYNVEYLTLPLASLECMVDEAGNVAVVDEYGRVRKGGSKRFVKELEERAKLQKEMESKGKGKGKGKGRKSSNANANSKQANRNRRRSNNMAASASQHQSQSHPRHDAPPEIPARYSSPASASAGPRPAVPQYLYSGQPDSGYSYQRGGYDNGPNHYQPSDAEYPNWRLVWNEGTDAVMDIPIGGVCEVLYGGDTDSGTF</sequence>
<dbReference type="PANTHER" id="PTHR46346:SF1">
    <property type="entry name" value="PHOSPHATIDYLINOSITOL N-ACETYLGLUCOSAMINYLTRANSFERASE SUBUNIT P"/>
    <property type="match status" value="1"/>
</dbReference>
<keyword evidence="4 6" id="KW-0472">Membrane</keyword>
<feature type="compositionally biased region" description="Pro residues" evidence="5">
    <location>
        <begin position="217"/>
        <end position="239"/>
    </location>
</feature>
<feature type="compositionally biased region" description="Basic residues" evidence="5">
    <location>
        <begin position="420"/>
        <end position="429"/>
    </location>
</feature>
<reference evidence="8 9" key="1">
    <citation type="submission" date="2013-03" db="EMBL/GenBank/DDBJ databases">
        <title>The Genome Sequence of Exophiala aquamarina CBS 119918.</title>
        <authorList>
            <consortium name="The Broad Institute Genomics Platform"/>
            <person name="Cuomo C."/>
            <person name="de Hoog S."/>
            <person name="Gorbushina A."/>
            <person name="Walker B."/>
            <person name="Young S.K."/>
            <person name="Zeng Q."/>
            <person name="Gargeya S."/>
            <person name="Fitzgerald M."/>
            <person name="Haas B."/>
            <person name="Abouelleil A."/>
            <person name="Allen A.W."/>
            <person name="Alvarado L."/>
            <person name="Arachchi H.M."/>
            <person name="Berlin A.M."/>
            <person name="Chapman S.B."/>
            <person name="Gainer-Dewar J."/>
            <person name="Goldberg J."/>
            <person name="Griggs A."/>
            <person name="Gujja S."/>
            <person name="Hansen M."/>
            <person name="Howarth C."/>
            <person name="Imamovic A."/>
            <person name="Ireland A."/>
            <person name="Larimer J."/>
            <person name="McCowan C."/>
            <person name="Murphy C."/>
            <person name="Pearson M."/>
            <person name="Poon T.W."/>
            <person name="Priest M."/>
            <person name="Roberts A."/>
            <person name="Saif S."/>
            <person name="Shea T."/>
            <person name="Sisk P."/>
            <person name="Sykes S."/>
            <person name="Wortman J."/>
            <person name="Nusbaum C."/>
            <person name="Birren B."/>
        </authorList>
    </citation>
    <scope>NUCLEOTIDE SEQUENCE [LARGE SCALE GENOMIC DNA]</scope>
    <source>
        <strain evidence="8 9">CBS 119918</strain>
    </source>
</reference>
<dbReference type="AlphaFoldDB" id="A0A072P3K2"/>
<feature type="transmembrane region" description="Helical" evidence="6">
    <location>
        <begin position="339"/>
        <end position="359"/>
    </location>
</feature>
<dbReference type="GeneID" id="25284056"/>
<evidence type="ECO:0000256" key="4">
    <source>
        <dbReference type="ARBA" id="ARBA00023136"/>
    </source>
</evidence>